<dbReference type="OrthoDB" id="10006270at2759"/>
<organism evidence="1 2">
    <name type="scientific">Gigaspora margarita</name>
    <dbReference type="NCBI Taxonomy" id="4874"/>
    <lineage>
        <taxon>Eukaryota</taxon>
        <taxon>Fungi</taxon>
        <taxon>Fungi incertae sedis</taxon>
        <taxon>Mucoromycota</taxon>
        <taxon>Glomeromycotina</taxon>
        <taxon>Glomeromycetes</taxon>
        <taxon>Diversisporales</taxon>
        <taxon>Gigasporaceae</taxon>
        <taxon>Gigaspora</taxon>
    </lineage>
</organism>
<gene>
    <name evidence="1" type="ORF">F8M41_009892</name>
</gene>
<keyword evidence="2" id="KW-1185">Reference proteome</keyword>
<proteinExistence type="predicted"/>
<dbReference type="AlphaFoldDB" id="A0A8H3X1H3"/>
<accession>A0A8H3X1H3</accession>
<dbReference type="Gene3D" id="1.25.40.10">
    <property type="entry name" value="Tetratricopeptide repeat domain"/>
    <property type="match status" value="1"/>
</dbReference>
<dbReference type="EMBL" id="WTPW01002088">
    <property type="protein sequence ID" value="KAF0397925.1"/>
    <property type="molecule type" value="Genomic_DNA"/>
</dbReference>
<reference evidence="1 2" key="1">
    <citation type="journal article" date="2019" name="Environ. Microbiol.">
        <title>At the nexus of three kingdoms: the genome of the mycorrhizal fungus Gigaspora margarita provides insights into plant, endobacterial and fungal interactions.</title>
        <authorList>
            <person name="Venice F."/>
            <person name="Ghignone S."/>
            <person name="Salvioli di Fossalunga A."/>
            <person name="Amselem J."/>
            <person name="Novero M."/>
            <person name="Xianan X."/>
            <person name="Sedzielewska Toro K."/>
            <person name="Morin E."/>
            <person name="Lipzen A."/>
            <person name="Grigoriev I.V."/>
            <person name="Henrissat B."/>
            <person name="Martin F.M."/>
            <person name="Bonfante P."/>
        </authorList>
    </citation>
    <scope>NUCLEOTIDE SEQUENCE [LARGE SCALE GENOMIC DNA]</scope>
    <source>
        <strain evidence="1 2">BEG34</strain>
    </source>
</reference>
<comment type="caution">
    <text evidence="1">The sequence shown here is derived from an EMBL/GenBank/DDBJ whole genome shotgun (WGS) entry which is preliminary data.</text>
</comment>
<dbReference type="InterPro" id="IPR011990">
    <property type="entry name" value="TPR-like_helical_dom_sf"/>
</dbReference>
<name>A0A8H3X1H3_GIGMA</name>
<evidence type="ECO:0000313" key="1">
    <source>
        <dbReference type="EMBL" id="KAF0397925.1"/>
    </source>
</evidence>
<dbReference type="Proteomes" id="UP000439903">
    <property type="component" value="Unassembled WGS sequence"/>
</dbReference>
<protein>
    <submittedName>
        <fullName evidence="1">ApcC hetero-tetramer Cut9-Hcn1</fullName>
    </submittedName>
</protein>
<evidence type="ECO:0000313" key="2">
    <source>
        <dbReference type="Proteomes" id="UP000439903"/>
    </source>
</evidence>
<sequence length="101" mass="11135">MTKRVDILRGKASTMDSHCGPAWVGFGHTFAIESEHDQAITACSTVYPGSHLLTLFIGMQHLQAKNKLPNLYAQSVDSFKNVLKVVEETKNAATSMRNNID</sequence>